<dbReference type="InterPro" id="IPR005829">
    <property type="entry name" value="Sugar_transporter_CS"/>
</dbReference>
<organism evidence="8 9">
    <name type="scientific">Ligilactobacillus ubinensis</name>
    <dbReference type="NCBI Taxonomy" id="2876789"/>
    <lineage>
        <taxon>Bacteria</taxon>
        <taxon>Bacillati</taxon>
        <taxon>Bacillota</taxon>
        <taxon>Bacilli</taxon>
        <taxon>Lactobacillales</taxon>
        <taxon>Lactobacillaceae</taxon>
        <taxon>Ligilactobacillus</taxon>
    </lineage>
</organism>
<feature type="transmembrane region" description="Helical" evidence="6">
    <location>
        <begin position="389"/>
        <end position="412"/>
    </location>
</feature>
<feature type="transmembrane region" description="Helical" evidence="6">
    <location>
        <begin position="72"/>
        <end position="91"/>
    </location>
</feature>
<dbReference type="PANTHER" id="PTHR23508">
    <property type="entry name" value="CARBOXYLIC ACID TRANSPORTER PROTEIN HOMOLOG"/>
    <property type="match status" value="1"/>
</dbReference>
<dbReference type="GO" id="GO:0005886">
    <property type="term" value="C:plasma membrane"/>
    <property type="evidence" value="ECO:0007669"/>
    <property type="project" value="UniProtKB-SubCell"/>
</dbReference>
<comment type="subcellular location">
    <subcellularLocation>
        <location evidence="1">Cell membrane</location>
        <topology evidence="1">Multi-pass membrane protein</topology>
    </subcellularLocation>
</comment>
<dbReference type="InterPro" id="IPR036259">
    <property type="entry name" value="MFS_trans_sf"/>
</dbReference>
<dbReference type="InterPro" id="IPR020846">
    <property type="entry name" value="MFS_dom"/>
</dbReference>
<protein>
    <submittedName>
        <fullName evidence="8">MFS transporter</fullName>
    </submittedName>
</protein>
<evidence type="ECO:0000259" key="7">
    <source>
        <dbReference type="PROSITE" id="PS50850"/>
    </source>
</evidence>
<feature type="transmembrane region" description="Helical" evidence="6">
    <location>
        <begin position="418"/>
        <end position="439"/>
    </location>
</feature>
<evidence type="ECO:0000256" key="4">
    <source>
        <dbReference type="ARBA" id="ARBA00022989"/>
    </source>
</evidence>
<reference evidence="8 9" key="1">
    <citation type="journal article" date="2023" name="Int. J. Syst. Evol. Microbiol.">
        <title>Ligilactobacillus ubinensis sp. nov., a novel species isolated from the wild ferment of a durian fruit (Durio zibethinus).</title>
        <authorList>
            <person name="Heng Y.C."/>
            <person name="Menon N."/>
            <person name="Chen B."/>
            <person name="Loo B.Z.L."/>
            <person name="Wong G.W.J."/>
            <person name="Lim A.C.H."/>
            <person name="Silvaraju S."/>
            <person name="Kittelmann S."/>
        </authorList>
    </citation>
    <scope>NUCLEOTIDE SEQUENCE [LARGE SCALE GENOMIC DNA]</scope>
    <source>
        <strain evidence="8 9">WILCCON 0076</strain>
    </source>
</reference>
<dbReference type="InterPro" id="IPR005828">
    <property type="entry name" value="MFS_sugar_transport-like"/>
</dbReference>
<evidence type="ECO:0000256" key="2">
    <source>
        <dbReference type="ARBA" id="ARBA00022448"/>
    </source>
</evidence>
<dbReference type="RefSeq" id="WP_253358498.1">
    <property type="nucleotide sequence ID" value="NZ_JAIULA010000001.1"/>
</dbReference>
<feature type="transmembrane region" description="Helical" evidence="6">
    <location>
        <begin position="158"/>
        <end position="181"/>
    </location>
</feature>
<dbReference type="PANTHER" id="PTHR23508:SF10">
    <property type="entry name" value="CARBOXYLIC ACID TRANSPORTER PROTEIN HOMOLOG"/>
    <property type="match status" value="1"/>
</dbReference>
<evidence type="ECO:0000256" key="6">
    <source>
        <dbReference type="SAM" id="Phobius"/>
    </source>
</evidence>
<name>A0A9X2FFZ3_9LACO</name>
<dbReference type="Pfam" id="PF00083">
    <property type="entry name" value="Sugar_tr"/>
    <property type="match status" value="1"/>
</dbReference>
<keyword evidence="4 6" id="KW-1133">Transmembrane helix</keyword>
<evidence type="ECO:0000313" key="8">
    <source>
        <dbReference type="EMBL" id="MCP0885799.1"/>
    </source>
</evidence>
<feature type="domain" description="Major facilitator superfamily (MFS) profile" evidence="7">
    <location>
        <begin position="34"/>
        <end position="443"/>
    </location>
</feature>
<keyword evidence="2" id="KW-0813">Transport</keyword>
<dbReference type="SUPFAM" id="SSF103473">
    <property type="entry name" value="MFS general substrate transporter"/>
    <property type="match status" value="1"/>
</dbReference>
<sequence length="447" mass="49127">MEQTINQQINDRTKEEQLRTRIDKVQVTPTFKRVFVLVAAGMFLDAIDVYLASGVSSYLLKEKWSTLALNSTFLSVGFLGLFIGSITAGLVGDFFGRKKAYQLNLIVFGFFTLIGAFAPNMMFLIACRLIASIGLGTEIVTGYAMINEFAPVKQRGRWCAMTSFVANCGAPITLLLCTILIPLFTWRVMFIISGSLALVLWYFRRSLPESPRWNITHGNYGAAEDTISEIEMEMKENGIKPEHTDEEVIDYTKANEMDNHFIRNLFVAIVAVTATIVCQYTFTSWVPTLLVKQGIDIVSSLGFSTVMMIGAPVGAFIGAMIVDRVGRKPTIVAAFISAAILGVMYGHETTAIGVMINGFLLTTCFYILMASVVAVYTSELFSTRYRFRGAGVANGISKLVTVGMPYAVAWMLTVTDSGMIFTTIGIFAFIAGAVVFLFGPETNNKII</sequence>
<keyword evidence="3 6" id="KW-0812">Transmembrane</keyword>
<feature type="transmembrane region" description="Helical" evidence="6">
    <location>
        <begin position="302"/>
        <end position="322"/>
    </location>
</feature>
<evidence type="ECO:0000256" key="3">
    <source>
        <dbReference type="ARBA" id="ARBA00022692"/>
    </source>
</evidence>
<feature type="transmembrane region" description="Helical" evidence="6">
    <location>
        <begin position="329"/>
        <end position="346"/>
    </location>
</feature>
<dbReference type="Proteomes" id="UP001139006">
    <property type="component" value="Unassembled WGS sequence"/>
</dbReference>
<evidence type="ECO:0000313" key="9">
    <source>
        <dbReference type="Proteomes" id="UP001139006"/>
    </source>
</evidence>
<dbReference type="EMBL" id="JAIULA010000001">
    <property type="protein sequence ID" value="MCP0885799.1"/>
    <property type="molecule type" value="Genomic_DNA"/>
</dbReference>
<accession>A0A9X2FFZ3</accession>
<evidence type="ECO:0000256" key="1">
    <source>
        <dbReference type="ARBA" id="ARBA00004651"/>
    </source>
</evidence>
<feature type="transmembrane region" description="Helical" evidence="6">
    <location>
        <begin position="352"/>
        <end position="377"/>
    </location>
</feature>
<feature type="transmembrane region" description="Helical" evidence="6">
    <location>
        <begin position="103"/>
        <end position="123"/>
    </location>
</feature>
<keyword evidence="5 6" id="KW-0472">Membrane</keyword>
<feature type="transmembrane region" description="Helical" evidence="6">
    <location>
        <begin position="129"/>
        <end position="146"/>
    </location>
</feature>
<dbReference type="CDD" id="cd17316">
    <property type="entry name" value="MFS_SV2_like"/>
    <property type="match status" value="1"/>
</dbReference>
<dbReference type="GO" id="GO:0046943">
    <property type="term" value="F:carboxylic acid transmembrane transporter activity"/>
    <property type="evidence" value="ECO:0007669"/>
    <property type="project" value="TreeGrafter"/>
</dbReference>
<gene>
    <name evidence="8" type="ORF">LB941_00440</name>
</gene>
<dbReference type="PROSITE" id="PS00216">
    <property type="entry name" value="SUGAR_TRANSPORT_1"/>
    <property type="match status" value="1"/>
</dbReference>
<evidence type="ECO:0000256" key="5">
    <source>
        <dbReference type="ARBA" id="ARBA00023136"/>
    </source>
</evidence>
<dbReference type="Gene3D" id="1.20.1250.20">
    <property type="entry name" value="MFS general substrate transporter like domains"/>
    <property type="match status" value="1"/>
</dbReference>
<dbReference type="AlphaFoldDB" id="A0A9X2FFZ3"/>
<keyword evidence="9" id="KW-1185">Reference proteome</keyword>
<feature type="transmembrane region" description="Helical" evidence="6">
    <location>
        <begin position="34"/>
        <end position="52"/>
    </location>
</feature>
<proteinExistence type="predicted"/>
<dbReference type="PROSITE" id="PS50850">
    <property type="entry name" value="MFS"/>
    <property type="match status" value="1"/>
</dbReference>
<feature type="transmembrane region" description="Helical" evidence="6">
    <location>
        <begin position="187"/>
        <end position="203"/>
    </location>
</feature>
<feature type="transmembrane region" description="Helical" evidence="6">
    <location>
        <begin position="261"/>
        <end position="282"/>
    </location>
</feature>
<comment type="caution">
    <text evidence="8">The sequence shown here is derived from an EMBL/GenBank/DDBJ whole genome shotgun (WGS) entry which is preliminary data.</text>
</comment>